<accession>A0ABW6R0U2</accession>
<proteinExistence type="predicted"/>
<dbReference type="RefSeq" id="WP_387722954.1">
    <property type="nucleotide sequence ID" value="NZ_JBIAPI010000009.1"/>
</dbReference>
<dbReference type="Proteomes" id="UP001601948">
    <property type="component" value="Unassembled WGS sequence"/>
</dbReference>
<organism evidence="2 3">
    <name type="scientific">Nocardia suismassiliense</name>
    <dbReference type="NCBI Taxonomy" id="2077092"/>
    <lineage>
        <taxon>Bacteria</taxon>
        <taxon>Bacillati</taxon>
        <taxon>Actinomycetota</taxon>
        <taxon>Actinomycetes</taxon>
        <taxon>Mycobacteriales</taxon>
        <taxon>Nocardiaceae</taxon>
        <taxon>Nocardia</taxon>
    </lineage>
</organism>
<comment type="caution">
    <text evidence="2">The sequence shown here is derived from an EMBL/GenBank/DDBJ whole genome shotgun (WGS) entry which is preliminary data.</text>
</comment>
<gene>
    <name evidence="2" type="ORF">ACFYV7_30375</name>
</gene>
<protein>
    <recommendedName>
        <fullName evidence="4">Secreted protein</fullName>
    </recommendedName>
</protein>
<evidence type="ECO:0000313" key="2">
    <source>
        <dbReference type="EMBL" id="MFF3227138.1"/>
    </source>
</evidence>
<name>A0ABW6R0U2_9NOCA</name>
<keyword evidence="3" id="KW-1185">Reference proteome</keyword>
<evidence type="ECO:0000313" key="3">
    <source>
        <dbReference type="Proteomes" id="UP001601948"/>
    </source>
</evidence>
<feature type="signal peptide" evidence="1">
    <location>
        <begin position="1"/>
        <end position="26"/>
    </location>
</feature>
<sequence length="74" mass="8014">MKTAIATAMIAGLALMGVATSGPASAGSEFPVRTGFSSWHSCYQWVLTEKRNDSHQYDCRDFGADGWTAVWLAK</sequence>
<evidence type="ECO:0000256" key="1">
    <source>
        <dbReference type="SAM" id="SignalP"/>
    </source>
</evidence>
<evidence type="ECO:0008006" key="4">
    <source>
        <dbReference type="Google" id="ProtNLM"/>
    </source>
</evidence>
<dbReference type="EMBL" id="JBIAPI010000009">
    <property type="protein sequence ID" value="MFF3227138.1"/>
    <property type="molecule type" value="Genomic_DNA"/>
</dbReference>
<keyword evidence="1" id="KW-0732">Signal</keyword>
<reference evidence="2 3" key="1">
    <citation type="submission" date="2024-10" db="EMBL/GenBank/DDBJ databases">
        <title>The Natural Products Discovery Center: Release of the First 8490 Sequenced Strains for Exploring Actinobacteria Biosynthetic Diversity.</title>
        <authorList>
            <person name="Kalkreuter E."/>
            <person name="Kautsar S.A."/>
            <person name="Yang D."/>
            <person name="Bader C.D."/>
            <person name="Teijaro C.N."/>
            <person name="Fluegel L."/>
            <person name="Davis C.M."/>
            <person name="Simpson J.R."/>
            <person name="Lauterbach L."/>
            <person name="Steele A.D."/>
            <person name="Gui C."/>
            <person name="Meng S."/>
            <person name="Li G."/>
            <person name="Viehrig K."/>
            <person name="Ye F."/>
            <person name="Su P."/>
            <person name="Kiefer A.F."/>
            <person name="Nichols A."/>
            <person name="Cepeda A.J."/>
            <person name="Yan W."/>
            <person name="Fan B."/>
            <person name="Jiang Y."/>
            <person name="Adhikari A."/>
            <person name="Zheng C.-J."/>
            <person name="Schuster L."/>
            <person name="Cowan T.M."/>
            <person name="Smanski M.J."/>
            <person name="Chevrette M.G."/>
            <person name="De Carvalho L.P.S."/>
            <person name="Shen B."/>
        </authorList>
    </citation>
    <scope>NUCLEOTIDE SEQUENCE [LARGE SCALE GENOMIC DNA]</scope>
    <source>
        <strain evidence="2 3">NPDC003040</strain>
    </source>
</reference>
<feature type="chain" id="PRO_5046166371" description="Secreted protein" evidence="1">
    <location>
        <begin position="27"/>
        <end position="74"/>
    </location>
</feature>